<dbReference type="Proteomes" id="UP000292052">
    <property type="component" value="Unassembled WGS sequence"/>
</dbReference>
<keyword evidence="2" id="KW-1185">Reference proteome</keyword>
<comment type="caution">
    <text evidence="1">The sequence shown here is derived from an EMBL/GenBank/DDBJ whole genome shotgun (WGS) entry which is preliminary data.</text>
</comment>
<sequence>MITLATLDQSLSHPGHHVHHRIHIPTKVKTIYHTKIIKVPEHHHYIHEKEKPKLIKVPEHHHYFHEKEKEKLVDLHDFHHQEEDDHGFQHDYENEHHRSSFEYDNGHSVFKKHAPSYLYKKKKY</sequence>
<dbReference type="EMBL" id="QDEB01026063">
    <property type="protein sequence ID" value="RZC40448.1"/>
    <property type="molecule type" value="Genomic_DNA"/>
</dbReference>
<protein>
    <recommendedName>
        <fullName evidence="3">Histidine-rich glycoprotein-like</fullName>
    </recommendedName>
</protein>
<proteinExistence type="predicted"/>
<reference evidence="1 2" key="1">
    <citation type="submission" date="2017-03" db="EMBL/GenBank/DDBJ databases">
        <title>Genome of the blue death feigning beetle - Asbolus verrucosus.</title>
        <authorList>
            <person name="Rider S.D."/>
        </authorList>
    </citation>
    <scope>NUCLEOTIDE SEQUENCE [LARGE SCALE GENOMIC DNA]</scope>
    <source>
        <strain evidence="1">Butters</strain>
        <tissue evidence="1">Head and leg muscle</tissue>
    </source>
</reference>
<accession>A0A482W7S3</accession>
<gene>
    <name evidence="1" type="ORF">BDFB_006376</name>
</gene>
<evidence type="ECO:0008006" key="3">
    <source>
        <dbReference type="Google" id="ProtNLM"/>
    </source>
</evidence>
<evidence type="ECO:0000313" key="2">
    <source>
        <dbReference type="Proteomes" id="UP000292052"/>
    </source>
</evidence>
<dbReference type="AlphaFoldDB" id="A0A482W7S3"/>
<dbReference type="OrthoDB" id="6778459at2759"/>
<evidence type="ECO:0000313" key="1">
    <source>
        <dbReference type="EMBL" id="RZC40448.1"/>
    </source>
</evidence>
<name>A0A482W7S3_ASBVE</name>
<organism evidence="1 2">
    <name type="scientific">Asbolus verrucosus</name>
    <name type="common">Desert ironclad beetle</name>
    <dbReference type="NCBI Taxonomy" id="1661398"/>
    <lineage>
        <taxon>Eukaryota</taxon>
        <taxon>Metazoa</taxon>
        <taxon>Ecdysozoa</taxon>
        <taxon>Arthropoda</taxon>
        <taxon>Hexapoda</taxon>
        <taxon>Insecta</taxon>
        <taxon>Pterygota</taxon>
        <taxon>Neoptera</taxon>
        <taxon>Endopterygota</taxon>
        <taxon>Coleoptera</taxon>
        <taxon>Polyphaga</taxon>
        <taxon>Cucujiformia</taxon>
        <taxon>Tenebrionidae</taxon>
        <taxon>Pimeliinae</taxon>
        <taxon>Asbolus</taxon>
    </lineage>
</organism>